<gene>
    <name evidence="2" type="ORF">T03_2534</name>
</gene>
<name>A0A0V1C8B3_TRIBR</name>
<dbReference type="PROSITE" id="PS51518">
    <property type="entry name" value="SGF29_C"/>
    <property type="match status" value="1"/>
</dbReference>
<feature type="domain" description="SGF29 C-terminal" evidence="1">
    <location>
        <begin position="144"/>
        <end position="191"/>
    </location>
</feature>
<dbReference type="OrthoDB" id="10381427at2759"/>
<keyword evidence="3" id="KW-1185">Reference proteome</keyword>
<proteinExistence type="predicted"/>
<sequence length="191" mass="21888">MSSWCSGHHICLTRRRSLVRAQARTNCFTRLSMFGGKNISNVQNKHEENKRLQQVEKKRKLKSCVYCQHGSRSVVVITSASHAEGPWFEPSLLVALDIKCCDGPVVKALDLKSIRIFPRRFKSYSQRYLGITFLESMILCDLIIKQSVQKRDPVAARVKNAKGGENWILAKVKFYNSVYAKYTVEDTDEEE</sequence>
<evidence type="ECO:0000313" key="3">
    <source>
        <dbReference type="Proteomes" id="UP000054653"/>
    </source>
</evidence>
<accession>A0A0V1C8B3</accession>
<dbReference type="Proteomes" id="UP000054653">
    <property type="component" value="Unassembled WGS sequence"/>
</dbReference>
<dbReference type="InterPro" id="IPR010750">
    <property type="entry name" value="SGF29_tudor-like_dom"/>
</dbReference>
<reference evidence="2 3" key="1">
    <citation type="submission" date="2015-01" db="EMBL/GenBank/DDBJ databases">
        <title>Evolution of Trichinella species and genotypes.</title>
        <authorList>
            <person name="Korhonen P.K."/>
            <person name="Edoardo P."/>
            <person name="Giuseppe L.R."/>
            <person name="Gasser R.B."/>
        </authorList>
    </citation>
    <scope>NUCLEOTIDE SEQUENCE [LARGE SCALE GENOMIC DNA]</scope>
    <source>
        <strain evidence="2">ISS120</strain>
    </source>
</reference>
<evidence type="ECO:0000259" key="1">
    <source>
        <dbReference type="PROSITE" id="PS51518"/>
    </source>
</evidence>
<dbReference type="AlphaFoldDB" id="A0A0V1C8B3"/>
<dbReference type="InterPro" id="IPR047288">
    <property type="entry name" value="Tudor_SGF29_rpt1"/>
</dbReference>
<evidence type="ECO:0000313" key="2">
    <source>
        <dbReference type="EMBL" id="KRY45304.1"/>
    </source>
</evidence>
<organism evidence="2 3">
    <name type="scientific">Trichinella britovi</name>
    <name type="common">Parasitic roundworm</name>
    <dbReference type="NCBI Taxonomy" id="45882"/>
    <lineage>
        <taxon>Eukaryota</taxon>
        <taxon>Metazoa</taxon>
        <taxon>Ecdysozoa</taxon>
        <taxon>Nematoda</taxon>
        <taxon>Enoplea</taxon>
        <taxon>Dorylaimia</taxon>
        <taxon>Trichinellida</taxon>
        <taxon>Trichinellidae</taxon>
        <taxon>Trichinella</taxon>
    </lineage>
</organism>
<dbReference type="Gene3D" id="2.30.30.140">
    <property type="match status" value="1"/>
</dbReference>
<comment type="caution">
    <text evidence="2">The sequence shown here is derived from an EMBL/GenBank/DDBJ whole genome shotgun (WGS) entry which is preliminary data.</text>
</comment>
<dbReference type="CDD" id="cd20393">
    <property type="entry name" value="Tudor_SGF29_rpt1"/>
    <property type="match status" value="1"/>
</dbReference>
<dbReference type="EMBL" id="JYDI01000379">
    <property type="protein sequence ID" value="KRY45304.1"/>
    <property type="molecule type" value="Genomic_DNA"/>
</dbReference>
<protein>
    <recommendedName>
        <fullName evidence="1">SGF29 C-terminal domain-containing protein</fullName>
    </recommendedName>
</protein>